<name>A0A9P1N9T5_9PELO</name>
<sequence>MPQKSNNSVEKSRGTPRSNADVLSSTEPVATSTGDQSEAVTSSSKKSVPGSSANGSTQLESQSVNSNAVTTSTTGANVPRAVPVGGIPGSGRDVSGPLAIPSGDQSRPDDQSLTGSVAIPKGHQSERDVSASSRPASTPQGYQLASRQSITVAAAMRQNIADPVAAQQILEMLQSQYTFEYLKNLKYVTFEEIQWLHNHMKYLIDSNEDEIYVLVMNVRRSKDFPVLQANIMAKIIDVMLRKSLSHVEGNVDSTPMSLGIDHPKLLGDAFNLNNKPYNQINAENLIQELVAVQQLNPGFKFDYLFRVLIMVKRPVIPTGDQSGTNGPSSSEPNETPTGYQLSSDVPSSSGPVAIPSVDQLSPDVASSSGPVAIPTGVQLSPDVPSSSGPVAIPSVDQLSPDVASSSGPVAIPTGVQLSPDVPSSSGPVAIPSVDQSRADDPSSSGPVANPPGDQSTSRQFLTVDDAENIPGADLHCLKFVTYEDVEEMERWMEYKLNSITIEQCEAIVAMKTTEVQQMLPATILAKNLDVLLRKYLSHVEGDLHKTLITFKIGSKTIDFELRWENKTLSKINSERVVRNLVALRESNPYFVFDHMLHFMIHIKRPVTPSPISAQNTAQTGHQLSADIPSSSGTASTPQGYQSTSGPQAIAVASTQNVPGSAIHHLSFVTNSDVQEMENDMIYIYKSITTERCDVVMSIRRSDVQPILPTNKLAKHLDVLMRKLITHIQGTLNDTPITLKICHPELHCALVWDNKTFNQLNSERVVQHLVALQKCDAGFLFDQLIDIVITVKRPVTLDPNAAALAVTNLRFVNMEEISNLEEFMHPLFDSVLDDEYILFMRVKTSLNFPVLPENVLAQIVDVMLRKSVSRVRGDEDETRMTLGFEHPNLPGGRIGWANKPLTALNAELLIGELVNLQNSYPLFQFDGNLLVSINIKLPVNSPETAQASGST</sequence>
<feature type="compositionally biased region" description="Low complexity" evidence="1">
    <location>
        <begin position="63"/>
        <end position="78"/>
    </location>
</feature>
<feature type="compositionally biased region" description="Polar residues" evidence="1">
    <location>
        <begin position="441"/>
        <end position="457"/>
    </location>
</feature>
<proteinExistence type="predicted"/>
<evidence type="ECO:0000313" key="3">
    <source>
        <dbReference type="Proteomes" id="UP001152747"/>
    </source>
</evidence>
<protein>
    <submittedName>
        <fullName evidence="2">Uncharacterized protein</fullName>
    </submittedName>
</protein>
<evidence type="ECO:0000313" key="2">
    <source>
        <dbReference type="EMBL" id="CAI5456474.1"/>
    </source>
</evidence>
<feature type="compositionally biased region" description="Polar residues" evidence="1">
    <location>
        <begin position="130"/>
        <end position="143"/>
    </location>
</feature>
<feature type="compositionally biased region" description="Polar residues" evidence="1">
    <location>
        <begin position="319"/>
        <end position="350"/>
    </location>
</feature>
<evidence type="ECO:0000256" key="1">
    <source>
        <dbReference type="SAM" id="MobiDB-lite"/>
    </source>
</evidence>
<dbReference type="EMBL" id="CANHGI010000006">
    <property type="protein sequence ID" value="CAI5456474.1"/>
    <property type="molecule type" value="Genomic_DNA"/>
</dbReference>
<feature type="region of interest" description="Disordered" evidence="1">
    <location>
        <begin position="611"/>
        <end position="646"/>
    </location>
</feature>
<organism evidence="2 3">
    <name type="scientific">Caenorhabditis angaria</name>
    <dbReference type="NCBI Taxonomy" id="860376"/>
    <lineage>
        <taxon>Eukaryota</taxon>
        <taxon>Metazoa</taxon>
        <taxon>Ecdysozoa</taxon>
        <taxon>Nematoda</taxon>
        <taxon>Chromadorea</taxon>
        <taxon>Rhabditida</taxon>
        <taxon>Rhabditina</taxon>
        <taxon>Rhabditomorpha</taxon>
        <taxon>Rhabditoidea</taxon>
        <taxon>Rhabditidae</taxon>
        <taxon>Peloderinae</taxon>
        <taxon>Caenorhabditis</taxon>
    </lineage>
</organism>
<feature type="compositionally biased region" description="Low complexity" evidence="1">
    <location>
        <begin position="42"/>
        <end position="52"/>
    </location>
</feature>
<feature type="compositionally biased region" description="Polar residues" evidence="1">
    <location>
        <begin position="1"/>
        <end position="41"/>
    </location>
</feature>
<feature type="region of interest" description="Disordered" evidence="1">
    <location>
        <begin position="1"/>
        <end position="143"/>
    </location>
</feature>
<keyword evidence="3" id="KW-1185">Reference proteome</keyword>
<comment type="caution">
    <text evidence="2">The sequence shown here is derived from an EMBL/GenBank/DDBJ whole genome shotgun (WGS) entry which is preliminary data.</text>
</comment>
<gene>
    <name evidence="2" type="ORF">CAMP_LOCUS19111</name>
</gene>
<accession>A0A9P1N9T5</accession>
<dbReference type="AlphaFoldDB" id="A0A9P1N9T5"/>
<feature type="compositionally biased region" description="Polar residues" evidence="1">
    <location>
        <begin position="53"/>
        <end position="62"/>
    </location>
</feature>
<dbReference type="Proteomes" id="UP001152747">
    <property type="component" value="Unassembled WGS sequence"/>
</dbReference>
<feature type="region of interest" description="Disordered" evidence="1">
    <location>
        <begin position="316"/>
        <end position="457"/>
    </location>
</feature>
<reference evidence="2" key="1">
    <citation type="submission" date="2022-11" db="EMBL/GenBank/DDBJ databases">
        <authorList>
            <person name="Kikuchi T."/>
        </authorList>
    </citation>
    <scope>NUCLEOTIDE SEQUENCE</scope>
    <source>
        <strain evidence="2">PS1010</strain>
    </source>
</reference>